<organism evidence="2 3">
    <name type="scientific">Phytophthora aleatoria</name>
    <dbReference type="NCBI Taxonomy" id="2496075"/>
    <lineage>
        <taxon>Eukaryota</taxon>
        <taxon>Sar</taxon>
        <taxon>Stramenopiles</taxon>
        <taxon>Oomycota</taxon>
        <taxon>Peronosporomycetes</taxon>
        <taxon>Peronosporales</taxon>
        <taxon>Peronosporaceae</taxon>
        <taxon>Phytophthora</taxon>
    </lineage>
</organism>
<comment type="caution">
    <text evidence="2">The sequence shown here is derived from an EMBL/GenBank/DDBJ whole genome shotgun (WGS) entry which is preliminary data.</text>
</comment>
<dbReference type="AlphaFoldDB" id="A0A8J5IB68"/>
<feature type="region of interest" description="Disordered" evidence="1">
    <location>
        <begin position="1"/>
        <end position="24"/>
    </location>
</feature>
<accession>A0A8J5IB68</accession>
<dbReference type="EMBL" id="JAENGY010001497">
    <property type="protein sequence ID" value="KAG6948861.1"/>
    <property type="molecule type" value="Genomic_DNA"/>
</dbReference>
<name>A0A8J5IB68_9STRA</name>
<feature type="compositionally biased region" description="Basic and acidic residues" evidence="1">
    <location>
        <begin position="15"/>
        <end position="24"/>
    </location>
</feature>
<evidence type="ECO:0000313" key="3">
    <source>
        <dbReference type="Proteomes" id="UP000709295"/>
    </source>
</evidence>
<proteinExistence type="predicted"/>
<reference evidence="2" key="1">
    <citation type="submission" date="2021-01" db="EMBL/GenBank/DDBJ databases">
        <title>Phytophthora aleatoria, a newly-described species from Pinus radiata is distinct from Phytophthora cactorum isolates based on comparative genomics.</title>
        <authorList>
            <person name="Mcdougal R."/>
            <person name="Panda P."/>
            <person name="Williams N."/>
            <person name="Studholme D.J."/>
        </authorList>
    </citation>
    <scope>NUCLEOTIDE SEQUENCE</scope>
    <source>
        <strain evidence="2">NZFS 4037</strain>
    </source>
</reference>
<evidence type="ECO:0000256" key="1">
    <source>
        <dbReference type="SAM" id="MobiDB-lite"/>
    </source>
</evidence>
<dbReference type="Proteomes" id="UP000709295">
    <property type="component" value="Unassembled WGS sequence"/>
</dbReference>
<evidence type="ECO:0000313" key="2">
    <source>
        <dbReference type="EMBL" id="KAG6948861.1"/>
    </source>
</evidence>
<gene>
    <name evidence="2" type="ORF">JG688_00014902</name>
</gene>
<keyword evidence="3" id="KW-1185">Reference proteome</keyword>
<protein>
    <submittedName>
        <fullName evidence="2">Uncharacterized protein</fullName>
    </submittedName>
</protein>
<sequence length="460" mass="50580">MPFGEKRQVAQNPGENDHKTKKQDAARSSIALSEVVALVHAELPLFLKPKDACSLLLACSRSLQQNVRDIIATEALLYYYQFDSVHFGDKCPGDYHQLVPQSTRGARGPCACNFDLETDEEIVPDELPLPKVLDARTKILQAMCLLYEGIEPHCFKVLQVVQGTEFCPATLQPVVFSLAEGLEKERSEDNREEPTIDTDNVAVLTRLMDVVEPGFGSVFFSSTDANCQPIHVLEAHWKGIEVDPSSGATSCQFCEHYGESPLFVRNPGETTADTDKMMRLHCEAVYQPMKKFMLAHLKHVRYVCPPPGWNQRCPGGGSLMGLVAGITPTGVLCGVYVTNVGIPRQWIEQRLAPGHFTAAQAVDVATTNATVIKIGGNVIFYELETLIESLRNKEGYSLMDKVNKIQGTTEIPARVCLSESANGQTLNVNADPSYGLTLQPHNAIFVNSKRGRTEDDGTKA</sequence>